<keyword evidence="10" id="KW-1160">Virus entry into host cell</keyword>
<evidence type="ECO:0000256" key="8">
    <source>
        <dbReference type="ARBA" id="ARBA00023009"/>
    </source>
</evidence>
<evidence type="ECO:0000256" key="3">
    <source>
        <dbReference type="ARBA" id="ARBA00022470"/>
    </source>
</evidence>
<feature type="coiled-coil region" evidence="11">
    <location>
        <begin position="503"/>
        <end position="533"/>
    </location>
</feature>
<keyword evidence="7" id="KW-0118">Viral capsid assembly</keyword>
<organism evidence="12">
    <name type="scientific">uncultured Caudovirales phage</name>
    <dbReference type="NCBI Taxonomy" id="2100421"/>
    <lineage>
        <taxon>Viruses</taxon>
        <taxon>Duplodnaviria</taxon>
        <taxon>Heunggongvirae</taxon>
        <taxon>Uroviricota</taxon>
        <taxon>Caudoviricetes</taxon>
        <taxon>Peduoviridae</taxon>
        <taxon>Maltschvirus</taxon>
        <taxon>Maltschvirus maltsch</taxon>
    </lineage>
</organism>
<evidence type="ECO:0000313" key="12">
    <source>
        <dbReference type="EMBL" id="CAB4223303.1"/>
    </source>
</evidence>
<accession>A0A6J5T6F6</accession>
<evidence type="ECO:0000256" key="6">
    <source>
        <dbReference type="ARBA" id="ARBA00022844"/>
    </source>
</evidence>
<evidence type="ECO:0000256" key="4">
    <source>
        <dbReference type="ARBA" id="ARBA00022595"/>
    </source>
</evidence>
<evidence type="ECO:0000256" key="9">
    <source>
        <dbReference type="ARBA" id="ARBA00023219"/>
    </source>
</evidence>
<evidence type="ECO:0000256" key="5">
    <source>
        <dbReference type="ARBA" id="ARBA00022612"/>
    </source>
</evidence>
<gene>
    <name evidence="12" type="ORF">UFOVP1670_17</name>
</gene>
<comment type="subcellular location">
    <subcellularLocation>
        <location evidence="2">Virion</location>
    </subcellularLocation>
</comment>
<protein>
    <submittedName>
        <fullName evidence="12">Head-to-tail connector protein, podovirus-type</fullName>
    </submittedName>
</protein>
<comment type="function">
    <text evidence="1">Forms the portal vertex of the capsid. This portal plays critical roles in head assembly, genome packaging, neck/tail attachment, and genome ejection. The portal protein multimerizes as a single ring-shaped homododecamer arranged around a central channel.</text>
</comment>
<reference evidence="12" key="1">
    <citation type="submission" date="2020-05" db="EMBL/GenBank/DDBJ databases">
        <authorList>
            <person name="Chiriac C."/>
            <person name="Salcher M."/>
            <person name="Ghai R."/>
            <person name="Kavagutti S V."/>
        </authorList>
    </citation>
    <scope>NUCLEOTIDE SEQUENCE</scope>
</reference>
<keyword evidence="11" id="KW-0175">Coiled coil</keyword>
<name>A0A6J5T6F6_9CAUD</name>
<keyword evidence="5" id="KW-1188">Viral release from host cell</keyword>
<dbReference type="Pfam" id="PF12236">
    <property type="entry name" value="Head-tail_con"/>
    <property type="match status" value="1"/>
</dbReference>
<sequence>MKAKEAWEIGMGLFAKRSSLLLLWQETAENFYPERADFTYHRSLGTDYAGNLMSSYPLLCRRDLGDQTGTMLRPTAKPWFAMGLPEDEREDNESTRWMQRSTKIMRRAMYDPKALFTKATKEGDHDWATFGQCVITCRLNKTGDSLLYRCWHLRDVAWLENEEGKIGQIYRKWKPTARDLVNLFGRDAVHQNVRQKVDQNKPNEEFEIIHMMIEADMYSPDKAVRTKHEYFSIYYDATNEHIIEEVNTWNMEYIIPRWQTVSGSQYAFSPATVAALPESRLLQSIAYTLLEAGEKAVNPPMVGTQDVVRSDVAVFAGGITWVDRDYDERLGEALRLMNIDSKNMPLGLEMMQDSRSMIQQCFYLNKLNLPQRAPEMTAYEVGQRVQEYIRNALPLFEPMEMEYNGAICDRTFEILRRHGGFGAPTEIPKSLLGRDILFKFESPLHDAIEELEGHKFLEMGQYLATAVQLDPSTQALPDAQTALRDALTGIKVPARWMRSEITVQQITDQAKQAAQAKAQLANLEQASNVAVNAATAQKNAAQAVPA</sequence>
<dbReference type="EMBL" id="LR797531">
    <property type="protein sequence ID" value="CAB4223303.1"/>
    <property type="molecule type" value="Genomic_DNA"/>
</dbReference>
<dbReference type="InterPro" id="IPR020991">
    <property type="entry name" value="Connector_podovirus"/>
</dbReference>
<evidence type="ECO:0000256" key="2">
    <source>
        <dbReference type="ARBA" id="ARBA00004328"/>
    </source>
</evidence>
<keyword evidence="4" id="KW-1162">Viral penetration into host cytoplasm</keyword>
<keyword evidence="3" id="KW-1244">Viral short tail ejection system</keyword>
<keyword evidence="6" id="KW-0946">Virion</keyword>
<evidence type="ECO:0000256" key="11">
    <source>
        <dbReference type="SAM" id="Coils"/>
    </source>
</evidence>
<proteinExistence type="predicted"/>
<dbReference type="GO" id="GO:0044423">
    <property type="term" value="C:virion component"/>
    <property type="evidence" value="ECO:0007669"/>
    <property type="project" value="UniProtKB-KW"/>
</dbReference>
<keyword evidence="8" id="KW-1171">Viral genome ejection through host cell envelope</keyword>
<keyword evidence="9" id="KW-0231">Viral genome packaging</keyword>
<evidence type="ECO:0000256" key="7">
    <source>
        <dbReference type="ARBA" id="ARBA00022950"/>
    </source>
</evidence>
<dbReference type="GO" id="GO:0099002">
    <property type="term" value="P:symbiont genome ejection through host cell envelope, short tail mechanism"/>
    <property type="evidence" value="ECO:0007669"/>
    <property type="project" value="UniProtKB-KW"/>
</dbReference>
<evidence type="ECO:0000256" key="1">
    <source>
        <dbReference type="ARBA" id="ARBA00003421"/>
    </source>
</evidence>
<evidence type="ECO:0000256" key="10">
    <source>
        <dbReference type="ARBA" id="ARBA00023296"/>
    </source>
</evidence>